<comment type="caution">
    <text evidence="1">The sequence shown here is derived from an EMBL/GenBank/DDBJ whole genome shotgun (WGS) entry which is preliminary data.</text>
</comment>
<protein>
    <submittedName>
        <fullName evidence="1">Uncharacterized protein</fullName>
    </submittedName>
</protein>
<sequence>MNERAGGSGLNSSESRLFQSGYLECSEIFGVEIFGTSMGEGADEAESNGSHTLFLLNLLGVIETVEGQEIFCSKTKSSMEISETIDTSSFVSSSDEESYYKTRGANEVSLTSSFSKSEISISDSLASQISSNQFRKSG</sequence>
<evidence type="ECO:0000313" key="2">
    <source>
        <dbReference type="Proteomes" id="UP000887013"/>
    </source>
</evidence>
<dbReference type="AlphaFoldDB" id="A0A8X6UJE1"/>
<proteinExistence type="predicted"/>
<name>A0A8X6UJE1_NEPPI</name>
<dbReference type="Proteomes" id="UP000887013">
    <property type="component" value="Unassembled WGS sequence"/>
</dbReference>
<evidence type="ECO:0000313" key="1">
    <source>
        <dbReference type="EMBL" id="GFU16381.1"/>
    </source>
</evidence>
<reference evidence="1" key="1">
    <citation type="submission" date="2020-08" db="EMBL/GenBank/DDBJ databases">
        <title>Multicomponent nature underlies the extraordinary mechanical properties of spider dragline silk.</title>
        <authorList>
            <person name="Kono N."/>
            <person name="Nakamura H."/>
            <person name="Mori M."/>
            <person name="Yoshida Y."/>
            <person name="Ohtoshi R."/>
            <person name="Malay A.D."/>
            <person name="Moran D.A.P."/>
            <person name="Tomita M."/>
            <person name="Numata K."/>
            <person name="Arakawa K."/>
        </authorList>
    </citation>
    <scope>NUCLEOTIDE SEQUENCE</scope>
</reference>
<keyword evidence="2" id="KW-1185">Reference proteome</keyword>
<dbReference type="EMBL" id="BMAW01030435">
    <property type="protein sequence ID" value="GFU16381.1"/>
    <property type="molecule type" value="Genomic_DNA"/>
</dbReference>
<accession>A0A8X6UJE1</accession>
<gene>
    <name evidence="1" type="ORF">NPIL_272601</name>
</gene>
<organism evidence="1 2">
    <name type="scientific">Nephila pilipes</name>
    <name type="common">Giant wood spider</name>
    <name type="synonym">Nephila maculata</name>
    <dbReference type="NCBI Taxonomy" id="299642"/>
    <lineage>
        <taxon>Eukaryota</taxon>
        <taxon>Metazoa</taxon>
        <taxon>Ecdysozoa</taxon>
        <taxon>Arthropoda</taxon>
        <taxon>Chelicerata</taxon>
        <taxon>Arachnida</taxon>
        <taxon>Araneae</taxon>
        <taxon>Araneomorphae</taxon>
        <taxon>Entelegynae</taxon>
        <taxon>Araneoidea</taxon>
        <taxon>Nephilidae</taxon>
        <taxon>Nephila</taxon>
    </lineage>
</organism>